<dbReference type="PANTHER" id="PTHR22762:SF133">
    <property type="entry name" value="P-TYPE DOMAIN-CONTAINING PROTEIN"/>
    <property type="match status" value="1"/>
</dbReference>
<sequence>MPSYSQRSKRRILIVVAIVIGIAVIAAIAIPLALRGGDNDDEDDKKDDKSRNKSEAVTGSQPNDCFPEAEGNPSQANETVCQSRGCRFDANATKSPVCSYQDESYRLKVTDISTNDHGFTVKLEQVGSAPFGGDVANWIFRFENKGENVARFTFDTEDGNRYKVPKTMNLQSHSASSPNYDVKITNNESFAFQITRKDTGTVIWDSASVILSNQFLQAATLLPSTYVYGLGEQKHETLRHKLTKTWPAFSRDQPPSFDVRHYILPTNF</sequence>
<feature type="transmembrane region" description="Helical" evidence="2">
    <location>
        <begin position="12"/>
        <end position="34"/>
    </location>
</feature>
<dbReference type="Gene3D" id="2.60.40.1760">
    <property type="entry name" value="glycosyl hydrolase (family 31)"/>
    <property type="match status" value="1"/>
</dbReference>
<name>A0AAV4JGB7_9GAST</name>
<feature type="region of interest" description="Disordered" evidence="1">
    <location>
        <begin position="36"/>
        <end position="77"/>
    </location>
</feature>
<reference evidence="3 4" key="1">
    <citation type="journal article" date="2021" name="Elife">
        <title>Chloroplast acquisition without the gene transfer in kleptoplastic sea slugs, Plakobranchus ocellatus.</title>
        <authorList>
            <person name="Maeda T."/>
            <person name="Takahashi S."/>
            <person name="Yoshida T."/>
            <person name="Shimamura S."/>
            <person name="Takaki Y."/>
            <person name="Nagai Y."/>
            <person name="Toyoda A."/>
            <person name="Suzuki Y."/>
            <person name="Arimoto A."/>
            <person name="Ishii H."/>
            <person name="Satoh N."/>
            <person name="Nishiyama T."/>
            <person name="Hasebe M."/>
            <person name="Maruyama T."/>
            <person name="Minagawa J."/>
            <person name="Obokata J."/>
            <person name="Shigenobu S."/>
        </authorList>
    </citation>
    <scope>NUCLEOTIDE SEQUENCE [LARGE SCALE GENOMIC DNA]</scope>
</reference>
<dbReference type="GO" id="GO:0005975">
    <property type="term" value="P:carbohydrate metabolic process"/>
    <property type="evidence" value="ECO:0007669"/>
    <property type="project" value="InterPro"/>
</dbReference>
<dbReference type="SUPFAM" id="SSF74650">
    <property type="entry name" value="Galactose mutarotase-like"/>
    <property type="match status" value="1"/>
</dbReference>
<dbReference type="GO" id="GO:0030246">
    <property type="term" value="F:carbohydrate binding"/>
    <property type="evidence" value="ECO:0007669"/>
    <property type="project" value="InterPro"/>
</dbReference>
<evidence type="ECO:0000313" key="4">
    <source>
        <dbReference type="Proteomes" id="UP000762676"/>
    </source>
</evidence>
<dbReference type="AlphaFoldDB" id="A0AAV4JGB7"/>
<keyword evidence="2" id="KW-1133">Transmembrane helix</keyword>
<keyword evidence="2" id="KW-0812">Transmembrane</keyword>
<gene>
    <name evidence="3" type="ORF">ElyMa_006923600</name>
</gene>
<keyword evidence="2" id="KW-0472">Membrane</keyword>
<evidence type="ECO:0000256" key="2">
    <source>
        <dbReference type="SAM" id="Phobius"/>
    </source>
</evidence>
<dbReference type="Proteomes" id="UP000762676">
    <property type="component" value="Unassembled WGS sequence"/>
</dbReference>
<dbReference type="EMBL" id="BMAT01013853">
    <property type="protein sequence ID" value="GFS21406.1"/>
    <property type="molecule type" value="Genomic_DNA"/>
</dbReference>
<evidence type="ECO:0000313" key="3">
    <source>
        <dbReference type="EMBL" id="GFS21406.1"/>
    </source>
</evidence>
<evidence type="ECO:0000256" key="1">
    <source>
        <dbReference type="SAM" id="MobiDB-lite"/>
    </source>
</evidence>
<dbReference type="PANTHER" id="PTHR22762">
    <property type="entry name" value="ALPHA-GLUCOSIDASE"/>
    <property type="match status" value="1"/>
</dbReference>
<keyword evidence="4" id="KW-1185">Reference proteome</keyword>
<accession>A0AAV4JGB7</accession>
<protein>
    <submittedName>
        <fullName evidence="3">Maltase-glucoamylase, intestinal</fullName>
    </submittedName>
</protein>
<comment type="caution">
    <text evidence="3">The sequence shown here is derived from an EMBL/GenBank/DDBJ whole genome shotgun (WGS) entry which is preliminary data.</text>
</comment>
<dbReference type="InterPro" id="IPR011013">
    <property type="entry name" value="Gal_mutarotase_sf_dom"/>
</dbReference>
<proteinExistence type="predicted"/>
<dbReference type="GO" id="GO:0004558">
    <property type="term" value="F:alpha-1,4-glucosidase activity"/>
    <property type="evidence" value="ECO:0007669"/>
    <property type="project" value="TreeGrafter"/>
</dbReference>
<organism evidence="3 4">
    <name type="scientific">Elysia marginata</name>
    <dbReference type="NCBI Taxonomy" id="1093978"/>
    <lineage>
        <taxon>Eukaryota</taxon>
        <taxon>Metazoa</taxon>
        <taxon>Spiralia</taxon>
        <taxon>Lophotrochozoa</taxon>
        <taxon>Mollusca</taxon>
        <taxon>Gastropoda</taxon>
        <taxon>Heterobranchia</taxon>
        <taxon>Euthyneura</taxon>
        <taxon>Panpulmonata</taxon>
        <taxon>Sacoglossa</taxon>
        <taxon>Placobranchoidea</taxon>
        <taxon>Plakobranchidae</taxon>
        <taxon>Elysia</taxon>
    </lineage>
</organism>